<dbReference type="InterPro" id="IPR036291">
    <property type="entry name" value="NAD(P)-bd_dom_sf"/>
</dbReference>
<evidence type="ECO:0000256" key="2">
    <source>
        <dbReference type="ARBA" id="ARBA00023002"/>
    </source>
</evidence>
<dbReference type="CDD" id="cd05286">
    <property type="entry name" value="QOR2"/>
    <property type="match status" value="1"/>
</dbReference>
<organism evidence="6 7">
    <name type="scientific">Endocarpon pusillum</name>
    <dbReference type="NCBI Taxonomy" id="364733"/>
    <lineage>
        <taxon>Eukaryota</taxon>
        <taxon>Fungi</taxon>
        <taxon>Dikarya</taxon>
        <taxon>Ascomycota</taxon>
        <taxon>Pezizomycotina</taxon>
        <taxon>Eurotiomycetes</taxon>
        <taxon>Chaetothyriomycetidae</taxon>
        <taxon>Verrucariales</taxon>
        <taxon>Verrucariaceae</taxon>
        <taxon>Endocarpon</taxon>
    </lineage>
</organism>
<dbReference type="PANTHER" id="PTHR48106:SF13">
    <property type="entry name" value="QUINONE OXIDOREDUCTASE-RELATED"/>
    <property type="match status" value="1"/>
</dbReference>
<dbReference type="InterPro" id="IPR047618">
    <property type="entry name" value="QOR-like"/>
</dbReference>
<dbReference type="GO" id="GO:0070402">
    <property type="term" value="F:NADPH binding"/>
    <property type="evidence" value="ECO:0007669"/>
    <property type="project" value="TreeGrafter"/>
</dbReference>
<dbReference type="Proteomes" id="UP000606974">
    <property type="component" value="Unassembled WGS sequence"/>
</dbReference>
<dbReference type="SUPFAM" id="SSF50129">
    <property type="entry name" value="GroES-like"/>
    <property type="match status" value="1"/>
</dbReference>
<dbReference type="Pfam" id="PF08240">
    <property type="entry name" value="ADH_N"/>
    <property type="match status" value="1"/>
</dbReference>
<dbReference type="FunFam" id="3.40.50.720:FF:000053">
    <property type="entry name" value="Quinone oxidoreductase 1"/>
    <property type="match status" value="1"/>
</dbReference>
<dbReference type="GO" id="GO:0003960">
    <property type="term" value="F:quinone reductase (NADPH) activity"/>
    <property type="evidence" value="ECO:0007669"/>
    <property type="project" value="InterPro"/>
</dbReference>
<dbReference type="SMART" id="SM00829">
    <property type="entry name" value="PKS_ER"/>
    <property type="match status" value="1"/>
</dbReference>
<dbReference type="InterPro" id="IPR020843">
    <property type="entry name" value="ER"/>
</dbReference>
<dbReference type="InterPro" id="IPR013154">
    <property type="entry name" value="ADH-like_N"/>
</dbReference>
<dbReference type="InterPro" id="IPR013149">
    <property type="entry name" value="ADH-like_C"/>
</dbReference>
<evidence type="ECO:0000256" key="3">
    <source>
        <dbReference type="ARBA" id="ARBA00043088"/>
    </source>
</evidence>
<gene>
    <name evidence="6" type="ORF">GJ744_006138</name>
</gene>
<evidence type="ECO:0000259" key="5">
    <source>
        <dbReference type="SMART" id="SM00829"/>
    </source>
</evidence>
<dbReference type="Gene3D" id="3.40.50.720">
    <property type="entry name" value="NAD(P)-binding Rossmann-like Domain"/>
    <property type="match status" value="1"/>
</dbReference>
<evidence type="ECO:0000256" key="4">
    <source>
        <dbReference type="ARBA" id="ARBA00070796"/>
    </source>
</evidence>
<dbReference type="GO" id="GO:0035925">
    <property type="term" value="F:mRNA 3'-UTR AU-rich region binding"/>
    <property type="evidence" value="ECO:0007669"/>
    <property type="project" value="TreeGrafter"/>
</dbReference>
<protein>
    <recommendedName>
        <fullName evidence="4">Probable quinone oxidoreductase</fullName>
    </recommendedName>
    <alternativeName>
        <fullName evidence="3">NADPH:quinone reductase</fullName>
    </alternativeName>
</protein>
<dbReference type="AlphaFoldDB" id="A0A8H7A6Z4"/>
<feature type="domain" description="Enoyl reductase (ER)" evidence="5">
    <location>
        <begin position="10"/>
        <end position="325"/>
    </location>
</feature>
<dbReference type="InterPro" id="IPR011032">
    <property type="entry name" value="GroES-like_sf"/>
</dbReference>
<dbReference type="EMBL" id="JAACFV010000272">
    <property type="protein sequence ID" value="KAF7502307.1"/>
    <property type="molecule type" value="Genomic_DNA"/>
</dbReference>
<dbReference type="OrthoDB" id="48317at2759"/>
<dbReference type="PANTHER" id="PTHR48106">
    <property type="entry name" value="QUINONE OXIDOREDUCTASE PIG3-RELATED"/>
    <property type="match status" value="1"/>
</dbReference>
<dbReference type="SUPFAM" id="SSF51735">
    <property type="entry name" value="NAD(P)-binding Rossmann-fold domains"/>
    <property type="match status" value="1"/>
</dbReference>
<name>A0A8H7A6Z4_9EURO</name>
<evidence type="ECO:0000256" key="1">
    <source>
        <dbReference type="ARBA" id="ARBA00022857"/>
    </source>
</evidence>
<keyword evidence="2" id="KW-0560">Oxidoreductase</keyword>
<reference evidence="6" key="1">
    <citation type="submission" date="2020-02" db="EMBL/GenBank/DDBJ databases">
        <authorList>
            <person name="Palmer J.M."/>
        </authorList>
    </citation>
    <scope>NUCLEOTIDE SEQUENCE</scope>
    <source>
        <strain evidence="6">EPUS1.4</strain>
        <tissue evidence="6">Thallus</tissue>
    </source>
</reference>
<evidence type="ECO:0000313" key="7">
    <source>
        <dbReference type="Proteomes" id="UP000606974"/>
    </source>
</evidence>
<dbReference type="Pfam" id="PF00107">
    <property type="entry name" value="ADH_zinc_N"/>
    <property type="match status" value="1"/>
</dbReference>
<keyword evidence="7" id="KW-1185">Reference proteome</keyword>
<accession>A0A8H7A6Z4</accession>
<evidence type="ECO:0000313" key="6">
    <source>
        <dbReference type="EMBL" id="KAF7502307.1"/>
    </source>
</evidence>
<proteinExistence type="predicted"/>
<dbReference type="Gene3D" id="3.90.180.10">
    <property type="entry name" value="Medium-chain alcohol dehydrogenases, catalytic domain"/>
    <property type="match status" value="1"/>
</dbReference>
<dbReference type="GO" id="GO:0005829">
    <property type="term" value="C:cytosol"/>
    <property type="evidence" value="ECO:0007669"/>
    <property type="project" value="TreeGrafter"/>
</dbReference>
<keyword evidence="1" id="KW-0521">NADP</keyword>
<comment type="caution">
    <text evidence="6">The sequence shown here is derived from an EMBL/GenBank/DDBJ whole genome shotgun (WGS) entry which is preliminary data.</text>
</comment>
<sequence>MKAVILEQNGGPDELHYKTDYPTPAPGQDEVLVHNEVIGINYIDTYFRTGLYPLPSKPAIIGQEASGTIAAVGPRSKSHRFEVGDRVVWMKFGSYAEYSAVSAEKTIKVPDGISNEDAVGGFLMGMTALSLVKEAYPVQKGDWVMLHAAAGGVGLLMCQLLRAIGAKTIATAGGPEKCELAKKHGADHVIDYKSAGAPKWLDEVKRLTNDEGVAVVYDSVGKDTWENSLEAARRKGKVVFYGNSSGPVPPFPIARLSAKNISVIRPTLMGYTHTREEFEYYANELFQLVKSGDLRIRIHDTYKLENAAQAHRDLEARKTTGKLLLKP</sequence>